<sequence length="440" mass="50965">MILSSAVVFLIVTSFFNGIYALTPEERGELARKFKYYHPSVRPRDKYNLIETLNGTFFNLNTEIELLQSRPLVKEIQLELVMIIHYLDDRLIMRELDDVLTIPSEFKPWIPIISIFPGKDPQQSIHVDPKTGQMTVFYRIFSHLPCFADSWKYPFEKYQCDLYFTTQQDERIFVRRMRDLRPDNQISSVGYQTEEWPYMVFHLFFNSHWHSSIVNVYLPSILIFSVVIFAQWKRRKIQIIVCVAALISIIIMQASQRKYDQITMQDLWMTGILLHLIAILTIDLVLPSRRIIYTTFHTSSRISPKYSPSPARNRRKHSMDHSEQSPLMRYSPPSIRPKPIGGQNVYAYVNAAVSEPHNSASIPGEDGQSISDALLIRSQTSRAYSSTPPPLHPPPPTIKRQLTEVTIGTKKRIALSVILVVYAIFFISYCILVFFVLSNP</sequence>
<proteinExistence type="predicted"/>
<dbReference type="GO" id="GO:0016020">
    <property type="term" value="C:membrane"/>
    <property type="evidence" value="ECO:0007669"/>
    <property type="project" value="InterPro"/>
</dbReference>
<evidence type="ECO:0000256" key="1">
    <source>
        <dbReference type="SAM" id="MobiDB-lite"/>
    </source>
</evidence>
<feature type="chain" id="PRO_5037344427" evidence="3">
    <location>
        <begin position="22"/>
        <end position="440"/>
    </location>
</feature>
<feature type="signal peptide" evidence="3">
    <location>
        <begin position="1"/>
        <end position="21"/>
    </location>
</feature>
<evidence type="ECO:0000313" key="5">
    <source>
        <dbReference type="WBParaSite" id="PSU_v2.g3930.t1"/>
    </source>
</evidence>
<dbReference type="WBParaSite" id="PSU_v2.g3930.t1">
    <property type="protein sequence ID" value="PSU_v2.g3930.t1"/>
    <property type="gene ID" value="PSU_v2.g3930"/>
</dbReference>
<keyword evidence="4" id="KW-1185">Reference proteome</keyword>
<keyword evidence="2" id="KW-0812">Transmembrane</keyword>
<name>A0A914YW95_9BILA</name>
<dbReference type="Proteomes" id="UP000887577">
    <property type="component" value="Unplaced"/>
</dbReference>
<evidence type="ECO:0000256" key="3">
    <source>
        <dbReference type="SAM" id="SignalP"/>
    </source>
</evidence>
<protein>
    <submittedName>
        <fullName evidence="5">Uncharacterized protein</fullName>
    </submittedName>
</protein>
<feature type="transmembrane region" description="Helical" evidence="2">
    <location>
        <begin position="413"/>
        <end position="437"/>
    </location>
</feature>
<dbReference type="InterPro" id="IPR036734">
    <property type="entry name" value="Neur_chan_lig-bd_sf"/>
</dbReference>
<organism evidence="4 5">
    <name type="scientific">Panagrolaimus superbus</name>
    <dbReference type="NCBI Taxonomy" id="310955"/>
    <lineage>
        <taxon>Eukaryota</taxon>
        <taxon>Metazoa</taxon>
        <taxon>Ecdysozoa</taxon>
        <taxon>Nematoda</taxon>
        <taxon>Chromadorea</taxon>
        <taxon>Rhabditida</taxon>
        <taxon>Tylenchina</taxon>
        <taxon>Panagrolaimomorpha</taxon>
        <taxon>Panagrolaimoidea</taxon>
        <taxon>Panagrolaimidae</taxon>
        <taxon>Panagrolaimus</taxon>
    </lineage>
</organism>
<evidence type="ECO:0000256" key="2">
    <source>
        <dbReference type="SAM" id="Phobius"/>
    </source>
</evidence>
<feature type="transmembrane region" description="Helical" evidence="2">
    <location>
        <begin position="237"/>
        <end position="255"/>
    </location>
</feature>
<keyword evidence="3" id="KW-0732">Signal</keyword>
<feature type="region of interest" description="Disordered" evidence="1">
    <location>
        <begin position="300"/>
        <end position="336"/>
    </location>
</feature>
<dbReference type="Gene3D" id="2.70.170.10">
    <property type="entry name" value="Neurotransmitter-gated ion-channel ligand-binding domain"/>
    <property type="match status" value="1"/>
</dbReference>
<dbReference type="SUPFAM" id="SSF63712">
    <property type="entry name" value="Nicotinic receptor ligand binding domain-like"/>
    <property type="match status" value="1"/>
</dbReference>
<evidence type="ECO:0000313" key="4">
    <source>
        <dbReference type="Proteomes" id="UP000887577"/>
    </source>
</evidence>
<keyword evidence="2" id="KW-0472">Membrane</keyword>
<dbReference type="GO" id="GO:0005230">
    <property type="term" value="F:extracellular ligand-gated monoatomic ion channel activity"/>
    <property type="evidence" value="ECO:0007669"/>
    <property type="project" value="InterPro"/>
</dbReference>
<dbReference type="AlphaFoldDB" id="A0A914YW95"/>
<keyword evidence="2" id="KW-1133">Transmembrane helix</keyword>
<accession>A0A914YW95</accession>
<feature type="transmembrane region" description="Helical" evidence="2">
    <location>
        <begin position="209"/>
        <end position="230"/>
    </location>
</feature>
<reference evidence="5" key="1">
    <citation type="submission" date="2022-11" db="UniProtKB">
        <authorList>
            <consortium name="WormBaseParasite"/>
        </authorList>
    </citation>
    <scope>IDENTIFICATION</scope>
</reference>
<feature type="transmembrane region" description="Helical" evidence="2">
    <location>
        <begin position="267"/>
        <end position="286"/>
    </location>
</feature>